<dbReference type="STRING" id="546874.SAMN04488544_3042"/>
<feature type="compositionally biased region" description="Basic and acidic residues" evidence="1">
    <location>
        <begin position="84"/>
        <end position="94"/>
    </location>
</feature>
<feature type="domain" description="Zinc finger CGNR" evidence="2">
    <location>
        <begin position="142"/>
        <end position="185"/>
    </location>
</feature>
<feature type="region of interest" description="Disordered" evidence="1">
    <location>
        <begin position="69"/>
        <end position="95"/>
    </location>
</feature>
<dbReference type="Proteomes" id="UP000198825">
    <property type="component" value="Chromosome I"/>
</dbReference>
<dbReference type="PANTHER" id="PTHR35525:SF3">
    <property type="entry name" value="BLL6575 PROTEIN"/>
    <property type="match status" value="1"/>
</dbReference>
<dbReference type="PANTHER" id="PTHR35525">
    <property type="entry name" value="BLL6575 PROTEIN"/>
    <property type="match status" value="1"/>
</dbReference>
<dbReference type="InterPro" id="IPR010852">
    <property type="entry name" value="ABATE"/>
</dbReference>
<dbReference type="Pfam" id="PF11706">
    <property type="entry name" value="zf-CGNR"/>
    <property type="match status" value="1"/>
</dbReference>
<proteinExistence type="predicted"/>
<dbReference type="SUPFAM" id="SSF160904">
    <property type="entry name" value="Jann2411-like"/>
    <property type="match status" value="1"/>
</dbReference>
<evidence type="ECO:0000256" key="1">
    <source>
        <dbReference type="SAM" id="MobiDB-lite"/>
    </source>
</evidence>
<protein>
    <submittedName>
        <fullName evidence="3">Conserved protein containing a Zn-ribbon-like motif, possibly RNA-binding</fullName>
    </submittedName>
</protein>
<dbReference type="Pfam" id="PF07336">
    <property type="entry name" value="ABATE"/>
    <property type="match status" value="1"/>
</dbReference>
<accession>A0A1H2MZZ5</accession>
<organism evidence="3 4">
    <name type="scientific">Microlunatus sagamiharensis</name>
    <dbReference type="NCBI Taxonomy" id="546874"/>
    <lineage>
        <taxon>Bacteria</taxon>
        <taxon>Bacillati</taxon>
        <taxon>Actinomycetota</taxon>
        <taxon>Actinomycetes</taxon>
        <taxon>Propionibacteriales</taxon>
        <taxon>Propionibacteriaceae</taxon>
        <taxon>Microlunatus</taxon>
    </lineage>
</organism>
<reference evidence="4" key="1">
    <citation type="submission" date="2016-10" db="EMBL/GenBank/DDBJ databases">
        <authorList>
            <person name="Varghese N."/>
            <person name="Submissions S."/>
        </authorList>
    </citation>
    <scope>NUCLEOTIDE SEQUENCE [LARGE SCALE GENOMIC DNA]</scope>
    <source>
        <strain evidence="4">DSM 21743</strain>
    </source>
</reference>
<dbReference type="InterPro" id="IPR023286">
    <property type="entry name" value="ABATE_dom_sf"/>
</dbReference>
<evidence type="ECO:0000259" key="2">
    <source>
        <dbReference type="Pfam" id="PF11706"/>
    </source>
</evidence>
<dbReference type="AlphaFoldDB" id="A0A1H2MZZ5"/>
<dbReference type="InterPro" id="IPR021005">
    <property type="entry name" value="Znf_CGNR"/>
</dbReference>
<evidence type="ECO:0000313" key="3">
    <source>
        <dbReference type="EMBL" id="SDU98730.1"/>
    </source>
</evidence>
<keyword evidence="4" id="KW-1185">Reference proteome</keyword>
<dbReference type="EMBL" id="LT629799">
    <property type="protein sequence ID" value="SDU98730.1"/>
    <property type="molecule type" value="Genomic_DNA"/>
</dbReference>
<gene>
    <name evidence="3" type="ORF">SAMN04488544_3042</name>
</gene>
<dbReference type="Gene3D" id="1.10.3300.10">
    <property type="entry name" value="Jann2411-like domain"/>
    <property type="match status" value="1"/>
</dbReference>
<name>A0A1H2MZZ5_9ACTN</name>
<evidence type="ECO:0000313" key="4">
    <source>
        <dbReference type="Proteomes" id="UP000198825"/>
    </source>
</evidence>
<sequence length="187" mass="20302">MAVVDLLNTLDQRTFLRLGTVHQAEDRLTTVEALEGWFGEHGLPTTASPADLGAARTLRDGLRAALLETLPEPADAGTPPEPVEGPRRGRRSDPATDVLRAFPLRLRADDGRLRLAADTGSAGLDAVVETVATAVADGRWKRLKLCASEDCHWAYLDTSRSGGGRWCSMDTCGNRHKTRAYRQRKAG</sequence>